<evidence type="ECO:0000256" key="6">
    <source>
        <dbReference type="ARBA" id="ARBA00022989"/>
    </source>
</evidence>
<dbReference type="AlphaFoldDB" id="A0A830HW28"/>
<keyword evidence="7 12" id="KW-0406">Ion transport</keyword>
<keyword evidence="10 12" id="KW-0868">Chloride</keyword>
<feature type="transmembrane region" description="Helical" evidence="12">
    <location>
        <begin position="354"/>
        <end position="376"/>
    </location>
</feature>
<dbReference type="SUPFAM" id="SSF54631">
    <property type="entry name" value="CBS-domain pair"/>
    <property type="match status" value="1"/>
</dbReference>
<keyword evidence="8 11" id="KW-0129">CBS domain</keyword>
<dbReference type="InterPro" id="IPR000644">
    <property type="entry name" value="CBS_dom"/>
</dbReference>
<dbReference type="PANTHER" id="PTHR11689">
    <property type="entry name" value="CHLORIDE CHANNEL PROTEIN CLC FAMILY MEMBER"/>
    <property type="match status" value="1"/>
</dbReference>
<evidence type="ECO:0000256" key="8">
    <source>
        <dbReference type="ARBA" id="ARBA00023122"/>
    </source>
</evidence>
<dbReference type="InterPro" id="IPR001807">
    <property type="entry name" value="ClC"/>
</dbReference>
<evidence type="ECO:0000256" key="5">
    <source>
        <dbReference type="ARBA" id="ARBA00022737"/>
    </source>
</evidence>
<evidence type="ECO:0000313" key="14">
    <source>
        <dbReference type="EMBL" id="GHP10973.1"/>
    </source>
</evidence>
<evidence type="ECO:0000259" key="13">
    <source>
        <dbReference type="PROSITE" id="PS51371"/>
    </source>
</evidence>
<feature type="transmembrane region" description="Helical" evidence="12">
    <location>
        <begin position="163"/>
        <end position="185"/>
    </location>
</feature>
<keyword evidence="9 12" id="KW-0472">Membrane</keyword>
<dbReference type="SUPFAM" id="SSF81340">
    <property type="entry name" value="Clc chloride channel"/>
    <property type="match status" value="1"/>
</dbReference>
<keyword evidence="5" id="KW-0677">Repeat</keyword>
<dbReference type="PANTHER" id="PTHR11689:SF161">
    <property type="entry name" value="CHLORIDE CHANNEL PROTEIN"/>
    <property type="match status" value="1"/>
</dbReference>
<comment type="subcellular location">
    <subcellularLocation>
        <location evidence="1 12">Membrane</location>
        <topology evidence="1 12">Multi-pass membrane protein</topology>
    </subcellularLocation>
</comment>
<feature type="transmembrane region" description="Helical" evidence="12">
    <location>
        <begin position="314"/>
        <end position="334"/>
    </location>
</feature>
<evidence type="ECO:0000256" key="3">
    <source>
        <dbReference type="ARBA" id="ARBA00022448"/>
    </source>
</evidence>
<evidence type="ECO:0000256" key="10">
    <source>
        <dbReference type="ARBA" id="ARBA00023214"/>
    </source>
</evidence>
<dbReference type="InterPro" id="IPR046342">
    <property type="entry name" value="CBS_dom_sf"/>
</dbReference>
<evidence type="ECO:0000256" key="1">
    <source>
        <dbReference type="ARBA" id="ARBA00004141"/>
    </source>
</evidence>
<accession>A0A830HW28</accession>
<dbReference type="Gene3D" id="1.10.3080.10">
    <property type="entry name" value="Clc chloride channel"/>
    <property type="match status" value="1"/>
</dbReference>
<keyword evidence="4 12" id="KW-0812">Transmembrane</keyword>
<dbReference type="EMBL" id="BNJQ01000032">
    <property type="protein sequence ID" value="GHP10973.1"/>
    <property type="molecule type" value="Genomic_DNA"/>
</dbReference>
<sequence>MESSSPAAHVVASLPGISWVSSTRGGGGYLPSTPPSGASLPSDGLSLPSPSLSRLMRRRFAMPPPAVKSTEVESLDYAPCDSEAGELLDTTTRRGHFDGSGRSRGIFGYTGVTALKYALVLVLGGITGCLAYALEMSILTAFTARRTHLLAPDGQHAANVTTAILYASSGLGAALGACALVVLIAPSAAGAGVSLVMAFLNGNAVPHIFRRSTLVVKLHGTALSCSSGLAVGPEGPLVTIGAMVAALTVDAAAGCERLFGSSFETTATEVRTAATEREMLSAGCAAGMAAAFGAPIGGVLFSLEEACSHWSRKVAWRCFLASAAAVFVLAQFRSRDNEVGLLRMSGLVPYDGRAWLYQLPLLVMTAAAGGLMGALFNRAKAIIASVANPIRRHVEGSSPSAARTLAWRTFETLIVCALSNAAAVLLPYAIGECVPVNAPSATSSAGEYSLFGRTCGEKEANDLAALFTGPREDTIKSLFSQTIVPKIEPSHPDAPIAFGARSLAVFSGTYLVLMSLASVLSVPAGFFLPSILSGGAMGTSLALLFRRMTLHVRDDESWRNHSHPLKRVVLAYARLLAPKVGNGLNDSPGIQPGVYALVGATAMLGGVFRSSISLVVIVVEGTGAIWCLIGVIISVVVGNYVAHHIHPHGVYESDLEGNNSFTFLLSEPPRRLYKLRAKDVMSSGVVCLREVEDAATIVRVLHETEHNGFPVVRHGEGADHGRNLHGFVLRHQLMVLIERLVELETPAASPAASPGSLAGMDQHDEGVDVPLLLEERDPHAAHGYSQVELIAMERQMRTFHSRRNRHARPFARIATPRAWALTGNSAATPGPAPPPRWVDLRPFIERAPLSVREITRASRIHEMFSSLSLRHLVVVDGSNQVLGIVTRKDLDNAQGAGWWRIVSPAAQLAARFAVRARARGAAGEGAAGDDRGGV</sequence>
<feature type="domain" description="CBS" evidence="13">
    <location>
        <begin position="844"/>
        <end position="901"/>
    </location>
</feature>
<dbReference type="PRINTS" id="PR00762">
    <property type="entry name" value="CLCHANNEL"/>
</dbReference>
<feature type="transmembrane region" description="Helical" evidence="12">
    <location>
        <begin position="623"/>
        <end position="642"/>
    </location>
</feature>
<dbReference type="Gene3D" id="3.10.580.10">
    <property type="entry name" value="CBS-domain"/>
    <property type="match status" value="1"/>
</dbReference>
<evidence type="ECO:0000256" key="12">
    <source>
        <dbReference type="RuleBase" id="RU361221"/>
    </source>
</evidence>
<keyword evidence="3 12" id="KW-0813">Transport</keyword>
<dbReference type="CDD" id="cd04591">
    <property type="entry name" value="CBS_pair_voltage-gated_CLC_euk_bac"/>
    <property type="match status" value="1"/>
</dbReference>
<comment type="similarity">
    <text evidence="2 12">Belongs to the chloride channel (TC 2.A.49) family.</text>
</comment>
<dbReference type="GO" id="GO:0005254">
    <property type="term" value="F:chloride channel activity"/>
    <property type="evidence" value="ECO:0007669"/>
    <property type="project" value="UniProtKB-UniRule"/>
</dbReference>
<evidence type="ECO:0000313" key="15">
    <source>
        <dbReference type="Proteomes" id="UP000660262"/>
    </source>
</evidence>
<dbReference type="Pfam" id="PF00571">
    <property type="entry name" value="CBS"/>
    <property type="match status" value="2"/>
</dbReference>
<feature type="transmembrane region" description="Helical" evidence="12">
    <location>
        <begin position="117"/>
        <end position="142"/>
    </location>
</feature>
<evidence type="ECO:0000256" key="4">
    <source>
        <dbReference type="ARBA" id="ARBA00022692"/>
    </source>
</evidence>
<dbReference type="SMART" id="SM00116">
    <property type="entry name" value="CBS"/>
    <property type="match status" value="2"/>
</dbReference>
<keyword evidence="15" id="KW-1185">Reference proteome</keyword>
<organism evidence="14 15">
    <name type="scientific">Pycnococcus provasolii</name>
    <dbReference type="NCBI Taxonomy" id="41880"/>
    <lineage>
        <taxon>Eukaryota</taxon>
        <taxon>Viridiplantae</taxon>
        <taxon>Chlorophyta</taxon>
        <taxon>Pseudoscourfieldiophyceae</taxon>
        <taxon>Pseudoscourfieldiales</taxon>
        <taxon>Pycnococcaceae</taxon>
        <taxon>Pycnococcus</taxon>
    </lineage>
</organism>
<dbReference type="PROSITE" id="PS51371">
    <property type="entry name" value="CBS"/>
    <property type="match status" value="1"/>
</dbReference>
<reference evidence="14" key="1">
    <citation type="submission" date="2020-10" db="EMBL/GenBank/DDBJ databases">
        <title>Unveiling of a novel bifunctional photoreceptor, Dualchrome1, isolated from a cosmopolitan green alga.</title>
        <authorList>
            <person name="Suzuki S."/>
            <person name="Kawachi M."/>
        </authorList>
    </citation>
    <scope>NUCLEOTIDE SEQUENCE</scope>
    <source>
        <strain evidence="14">NIES 2893</strain>
    </source>
</reference>
<feature type="transmembrane region" description="Helical" evidence="12">
    <location>
        <begin position="279"/>
        <end position="302"/>
    </location>
</feature>
<evidence type="ECO:0000256" key="2">
    <source>
        <dbReference type="ARBA" id="ARBA00009476"/>
    </source>
</evidence>
<dbReference type="Pfam" id="PF00654">
    <property type="entry name" value="Voltage_CLC"/>
    <property type="match status" value="1"/>
</dbReference>
<keyword evidence="6 12" id="KW-1133">Transmembrane helix</keyword>
<name>A0A830HW28_9CHLO</name>
<feature type="transmembrane region" description="Helical" evidence="12">
    <location>
        <begin position="594"/>
        <end position="617"/>
    </location>
</feature>
<evidence type="ECO:0000256" key="9">
    <source>
        <dbReference type="ARBA" id="ARBA00023136"/>
    </source>
</evidence>
<evidence type="ECO:0000256" key="11">
    <source>
        <dbReference type="PROSITE-ProRule" id="PRU00703"/>
    </source>
</evidence>
<evidence type="ECO:0000256" key="7">
    <source>
        <dbReference type="ARBA" id="ARBA00023065"/>
    </source>
</evidence>
<comment type="caution">
    <text evidence="14">The sequence shown here is derived from an EMBL/GenBank/DDBJ whole genome shotgun (WGS) entry which is preliminary data.</text>
</comment>
<comment type="caution">
    <text evidence="12">Lacks conserved residue(s) required for the propagation of feature annotation.</text>
</comment>
<dbReference type="InterPro" id="IPR014743">
    <property type="entry name" value="Cl-channel_core"/>
</dbReference>
<dbReference type="InterPro" id="IPR051280">
    <property type="entry name" value="Cl-channel/antiporter"/>
</dbReference>
<protein>
    <recommendedName>
        <fullName evidence="12">Chloride channel protein</fullName>
    </recommendedName>
</protein>
<gene>
    <name evidence="14" type="ORF">PPROV_000970300</name>
</gene>
<dbReference type="Proteomes" id="UP000660262">
    <property type="component" value="Unassembled WGS sequence"/>
</dbReference>
<proteinExistence type="inferred from homology"/>
<dbReference type="OrthoDB" id="428525at2759"/>
<dbReference type="GO" id="GO:0016020">
    <property type="term" value="C:membrane"/>
    <property type="evidence" value="ECO:0007669"/>
    <property type="project" value="UniProtKB-SubCell"/>
</dbReference>